<sequence length="189" mass="21106">MNELIFRGKDKFRPSWSDFSLLAVILAAQLVIGYKRLGLVPTLLIVAGTLVIAVPSRYATMRCWSRVGADGITLCWGLGRGRTYSWQQIAWIDVRETKGFGMSEGTRAARIHTVDGRRRSLPALQSSTFYPSADFDTDFRRVVNWWELSTEPGERVRPGAQVRDRLTPVKVGLLASVVLGAVILVDVLR</sequence>
<evidence type="ECO:0000259" key="2">
    <source>
        <dbReference type="Pfam" id="PF10756"/>
    </source>
</evidence>
<reference evidence="3 4" key="1">
    <citation type="submission" date="2018-08" db="EMBL/GenBank/DDBJ databases">
        <title>Diversity &amp; Physiological Properties of Lignin-Decomposing Actinobacteria from Soil.</title>
        <authorList>
            <person name="Roh S.G."/>
            <person name="Kim S.B."/>
        </authorList>
    </citation>
    <scope>NUCLEOTIDE SEQUENCE [LARGE SCALE GENOMIC DNA]</scope>
    <source>
        <strain evidence="3 4">MMS17-GH009</strain>
    </source>
</reference>
<feature type="transmembrane region" description="Helical" evidence="1">
    <location>
        <begin position="38"/>
        <end position="56"/>
    </location>
</feature>
<evidence type="ECO:0000256" key="1">
    <source>
        <dbReference type="SAM" id="Phobius"/>
    </source>
</evidence>
<organism evidence="3 4">
    <name type="scientific">Kitasatospora xanthocidica</name>
    <dbReference type="NCBI Taxonomy" id="83382"/>
    <lineage>
        <taxon>Bacteria</taxon>
        <taxon>Bacillati</taxon>
        <taxon>Actinomycetota</taxon>
        <taxon>Actinomycetes</taxon>
        <taxon>Kitasatosporales</taxon>
        <taxon>Streptomycetaceae</taxon>
        <taxon>Kitasatospora</taxon>
    </lineage>
</organism>
<dbReference type="RefSeq" id="WP_117485675.1">
    <property type="nucleotide sequence ID" value="NZ_QVIG01000001.1"/>
</dbReference>
<dbReference type="Proteomes" id="UP000263377">
    <property type="component" value="Unassembled WGS sequence"/>
</dbReference>
<feature type="transmembrane region" description="Helical" evidence="1">
    <location>
        <begin position="171"/>
        <end position="188"/>
    </location>
</feature>
<feature type="transmembrane region" description="Helical" evidence="1">
    <location>
        <begin position="12"/>
        <end position="32"/>
    </location>
</feature>
<gene>
    <name evidence="3" type="ORF">DR950_03550</name>
</gene>
<protein>
    <submittedName>
        <fullName evidence="3">PH domain-containing protein</fullName>
    </submittedName>
</protein>
<name>A0A372ZM63_9ACTN</name>
<keyword evidence="1" id="KW-1133">Transmembrane helix</keyword>
<dbReference type="Pfam" id="PF10756">
    <property type="entry name" value="bPH_6"/>
    <property type="match status" value="1"/>
</dbReference>
<feature type="domain" description="Low molecular weight protein antigen 6 PH" evidence="2">
    <location>
        <begin position="66"/>
        <end position="127"/>
    </location>
</feature>
<dbReference type="AlphaFoldDB" id="A0A372ZM63"/>
<accession>A0A372ZM63</accession>
<evidence type="ECO:0000313" key="4">
    <source>
        <dbReference type="Proteomes" id="UP000263377"/>
    </source>
</evidence>
<keyword evidence="1" id="KW-0812">Transmembrane</keyword>
<evidence type="ECO:0000313" key="3">
    <source>
        <dbReference type="EMBL" id="RGD56988.1"/>
    </source>
</evidence>
<proteinExistence type="predicted"/>
<dbReference type="EMBL" id="QVIG01000001">
    <property type="protein sequence ID" value="RGD56988.1"/>
    <property type="molecule type" value="Genomic_DNA"/>
</dbReference>
<comment type="caution">
    <text evidence="3">The sequence shown here is derived from an EMBL/GenBank/DDBJ whole genome shotgun (WGS) entry which is preliminary data.</text>
</comment>
<dbReference type="InterPro" id="IPR019692">
    <property type="entry name" value="CFP-6_PH"/>
</dbReference>
<keyword evidence="4" id="KW-1185">Reference proteome</keyword>
<keyword evidence="1" id="KW-0472">Membrane</keyword>